<evidence type="ECO:0000313" key="2">
    <source>
        <dbReference type="EMBL" id="KHQ54230.1"/>
    </source>
</evidence>
<proteinExistence type="predicted"/>
<dbReference type="Proteomes" id="UP000030960">
    <property type="component" value="Unassembled WGS sequence"/>
</dbReference>
<accession>A0A0B3RTB4</accession>
<keyword evidence="3" id="KW-1185">Reference proteome</keyword>
<dbReference type="EMBL" id="JSUQ01000003">
    <property type="protein sequence ID" value="KHQ54230.1"/>
    <property type="molecule type" value="Genomic_DNA"/>
</dbReference>
<feature type="compositionally biased region" description="Low complexity" evidence="1">
    <location>
        <begin position="107"/>
        <end position="121"/>
    </location>
</feature>
<sequence length="225" mass="23819">MRALLPFGPQTERRHLSSSLVSPHEIQGSHDPNVMSDPSPPPWDLAYAAVPLLLPGTAAQEFRAKRPTDMSGPSPPPWDLSYAAAPLLLPGAAAPDFRASRSEQHVGSLSSSLGSRISGGASPPPWHRRTGIPGRATRPICQAPLLLPGVFQWQRRLSSSLAPLPKSVSGPLSSSLGFLASARDALHRGLFSALWSARRMGACTHSPLRREHAATGPLPLGAPLS</sequence>
<dbReference type="AlphaFoldDB" id="A0A0B3RTB4"/>
<protein>
    <submittedName>
        <fullName evidence="2">Uncharacterized protein</fullName>
    </submittedName>
</protein>
<feature type="region of interest" description="Disordered" evidence="1">
    <location>
        <begin position="99"/>
        <end position="134"/>
    </location>
</feature>
<feature type="region of interest" description="Disordered" evidence="1">
    <location>
        <begin position="1"/>
        <end position="40"/>
    </location>
</feature>
<comment type="caution">
    <text evidence="2">The sequence shown here is derived from an EMBL/GenBank/DDBJ whole genome shotgun (WGS) entry which is preliminary data.</text>
</comment>
<evidence type="ECO:0000313" key="3">
    <source>
        <dbReference type="Proteomes" id="UP000030960"/>
    </source>
</evidence>
<organism evidence="2 3">
    <name type="scientific">Mameliella alba</name>
    <dbReference type="NCBI Taxonomy" id="561184"/>
    <lineage>
        <taxon>Bacteria</taxon>
        <taxon>Pseudomonadati</taxon>
        <taxon>Pseudomonadota</taxon>
        <taxon>Alphaproteobacteria</taxon>
        <taxon>Rhodobacterales</taxon>
        <taxon>Roseobacteraceae</taxon>
        <taxon>Mameliella</taxon>
    </lineage>
</organism>
<reference evidence="2 3" key="1">
    <citation type="submission" date="2014-10" db="EMBL/GenBank/DDBJ databases">
        <title>Genome sequence of Ponticoccus sp. strain UMTAT08 isolated from clonal culture of toxic dinoflagellate Alexandrium tamiyavanichii.</title>
        <authorList>
            <person name="Gan H.Y."/>
            <person name="Muhd D.-D."/>
            <person name="Mohd Noor M.E."/>
            <person name="Yeong Y.S."/>
            <person name="Usup G."/>
        </authorList>
    </citation>
    <scope>NUCLEOTIDE SEQUENCE [LARGE SCALE GENOMIC DNA]</scope>
    <source>
        <strain evidence="2 3">UMTAT08</strain>
    </source>
</reference>
<gene>
    <name evidence="2" type="ORF">OA50_00821</name>
</gene>
<evidence type="ECO:0000256" key="1">
    <source>
        <dbReference type="SAM" id="MobiDB-lite"/>
    </source>
</evidence>
<name>A0A0B3RTB4_9RHOB</name>